<dbReference type="OrthoDB" id="3405537at2"/>
<evidence type="ECO:0000313" key="3">
    <source>
        <dbReference type="Proteomes" id="UP000002785"/>
    </source>
</evidence>
<accession>D6XCV0</accession>
<dbReference type="RefSeq" id="WP_007387107.1">
    <property type="nucleotide sequence ID" value="NZ_CM000951.1"/>
</dbReference>
<proteinExistence type="predicted"/>
<dbReference type="Proteomes" id="UP000002785">
    <property type="component" value="Chromosome"/>
</dbReference>
<sequence length="97" mass="11208">MLLFQRWLAEQLLTVSDPEHRKLLELFAAWHIERRLRTLADRDPLTGSQTKQARNEVHLAIASLDHRAERSIKRCGPRWNRPPPVDTGGPAQRPEAL</sequence>
<evidence type="ECO:0000256" key="1">
    <source>
        <dbReference type="SAM" id="MobiDB-lite"/>
    </source>
</evidence>
<dbReference type="EMBL" id="CM000951">
    <property type="protein sequence ID" value="EFH29107.1"/>
    <property type="molecule type" value="Genomic_DNA"/>
</dbReference>
<feature type="region of interest" description="Disordered" evidence="1">
    <location>
        <begin position="72"/>
        <end position="97"/>
    </location>
</feature>
<organism evidence="2 3">
    <name type="scientific">Streptomyces sviceus (strain ATCC 29083 / DSM 924 / JCM 4929 / NBRC 13980 / NCIMB 11184 / NRRL 5439 / UC 5370)</name>
    <dbReference type="NCBI Taxonomy" id="463191"/>
    <lineage>
        <taxon>Bacteria</taxon>
        <taxon>Bacillati</taxon>
        <taxon>Actinomycetota</taxon>
        <taxon>Actinomycetes</taxon>
        <taxon>Kitasatosporales</taxon>
        <taxon>Streptomycetaceae</taxon>
        <taxon>Streptomyces</taxon>
    </lineage>
</organism>
<dbReference type="AlphaFoldDB" id="D6XCV0"/>
<dbReference type="HOGENOM" id="CLU_2345556_0_0_11"/>
<name>D6XCV0_STRX2</name>
<evidence type="ECO:0000313" key="2">
    <source>
        <dbReference type="EMBL" id="EFH29107.1"/>
    </source>
</evidence>
<keyword evidence="3" id="KW-1185">Reference proteome</keyword>
<reference evidence="2" key="1">
    <citation type="submission" date="2009-10" db="EMBL/GenBank/DDBJ databases">
        <title>The genome sequence of Streptomyces sviceus strain ATCC 29083.</title>
        <authorList>
            <consortium name="The Broad Institute Genome Sequencing Platform"/>
            <consortium name="Broad Institute Microbial Sequencing Center"/>
            <person name="Fischbach M."/>
            <person name="Godfrey P."/>
            <person name="Ward D."/>
            <person name="Young S."/>
            <person name="Zeng Q."/>
            <person name="Koehrsen M."/>
            <person name="Alvarado L."/>
            <person name="Berlin A.M."/>
            <person name="Bochicchio J."/>
            <person name="Borenstein D."/>
            <person name="Chapman S.B."/>
            <person name="Chen Z."/>
            <person name="Engels R."/>
            <person name="Freedman E."/>
            <person name="Gellesch M."/>
            <person name="Goldberg J."/>
            <person name="Griggs A."/>
            <person name="Gujja S."/>
            <person name="Heilman E.R."/>
            <person name="Heiman D.I."/>
            <person name="Hepburn T.A."/>
            <person name="Howarth C."/>
            <person name="Jen D."/>
            <person name="Larson L."/>
            <person name="Lewis B."/>
            <person name="Mehta T."/>
            <person name="Park D."/>
            <person name="Pearson M."/>
            <person name="Richards J."/>
            <person name="Roberts A."/>
            <person name="Saif S."/>
            <person name="Shea T.D."/>
            <person name="Shenoy N."/>
            <person name="Sisk P."/>
            <person name="Stolte C."/>
            <person name="Sykes S.N."/>
            <person name="Thomson T."/>
            <person name="Walk T."/>
            <person name="White J."/>
            <person name="Yandava C."/>
            <person name="Straight P."/>
            <person name="Clardy J."/>
            <person name="Hung D."/>
            <person name="Kolter R."/>
            <person name="Mekalanos J."/>
            <person name="Walker S."/>
            <person name="Walsh C.T."/>
            <person name="Wieland-Brown L.C."/>
            <person name="Haas B."/>
            <person name="Nusbaum C."/>
            <person name="Birren B."/>
        </authorList>
    </citation>
    <scope>NUCLEOTIDE SEQUENCE [LARGE SCALE GENOMIC DNA]</scope>
    <source>
        <strain evidence="2">ATCC 29083</strain>
    </source>
</reference>
<protein>
    <submittedName>
        <fullName evidence="2">Uncharacterized protein</fullName>
    </submittedName>
</protein>
<gene>
    <name evidence="2" type="ORF">SSEG_11371</name>
</gene>